<feature type="compositionally biased region" description="Low complexity" evidence="1">
    <location>
        <begin position="44"/>
        <end position="53"/>
    </location>
</feature>
<feature type="compositionally biased region" description="Basic residues" evidence="1">
    <location>
        <begin position="83"/>
        <end position="105"/>
    </location>
</feature>
<proteinExistence type="predicted"/>
<feature type="compositionally biased region" description="Low complexity" evidence="1">
    <location>
        <begin position="1"/>
        <end position="22"/>
    </location>
</feature>
<feature type="region of interest" description="Disordered" evidence="1">
    <location>
        <begin position="1"/>
        <end position="140"/>
    </location>
</feature>
<dbReference type="Proteomes" id="UP000827092">
    <property type="component" value="Unassembled WGS sequence"/>
</dbReference>
<organism evidence="2 3">
    <name type="scientific">Oedothorax gibbosus</name>
    <dbReference type="NCBI Taxonomy" id="931172"/>
    <lineage>
        <taxon>Eukaryota</taxon>
        <taxon>Metazoa</taxon>
        <taxon>Ecdysozoa</taxon>
        <taxon>Arthropoda</taxon>
        <taxon>Chelicerata</taxon>
        <taxon>Arachnida</taxon>
        <taxon>Araneae</taxon>
        <taxon>Araneomorphae</taxon>
        <taxon>Entelegynae</taxon>
        <taxon>Araneoidea</taxon>
        <taxon>Linyphiidae</taxon>
        <taxon>Erigoninae</taxon>
        <taxon>Oedothorax</taxon>
    </lineage>
</organism>
<keyword evidence="3" id="KW-1185">Reference proteome</keyword>
<protein>
    <submittedName>
        <fullName evidence="2">Uncharacterized protein</fullName>
    </submittedName>
</protein>
<comment type="caution">
    <text evidence="2">The sequence shown here is derived from an EMBL/GenBank/DDBJ whole genome shotgun (WGS) entry which is preliminary data.</text>
</comment>
<dbReference type="EMBL" id="JAFNEN010004537">
    <property type="protein sequence ID" value="KAG8171045.1"/>
    <property type="molecule type" value="Genomic_DNA"/>
</dbReference>
<name>A0AAV6TGR7_9ARAC</name>
<reference evidence="2 3" key="1">
    <citation type="journal article" date="2022" name="Nat. Ecol. Evol.">
        <title>A masculinizing supergene underlies an exaggerated male reproductive morph in a spider.</title>
        <authorList>
            <person name="Hendrickx F."/>
            <person name="De Corte Z."/>
            <person name="Sonet G."/>
            <person name="Van Belleghem S.M."/>
            <person name="Kostlbacher S."/>
            <person name="Vangestel C."/>
        </authorList>
    </citation>
    <scope>NUCLEOTIDE SEQUENCE [LARGE SCALE GENOMIC DNA]</scope>
    <source>
        <strain evidence="2">W744_W776</strain>
    </source>
</reference>
<evidence type="ECO:0000256" key="1">
    <source>
        <dbReference type="SAM" id="MobiDB-lite"/>
    </source>
</evidence>
<accession>A0AAV6TGR7</accession>
<feature type="compositionally biased region" description="Basic and acidic residues" evidence="1">
    <location>
        <begin position="31"/>
        <end position="40"/>
    </location>
</feature>
<sequence length="204" mass="23628">MNEPSISRSPSPSRGRSASPVIRPRRRVRRISSDSSDRSRSPVRRSVVSPARSDTSSIRPRKKRVQRLRSESSGRKSPSPVRRPAKKTKGSSRRSRSLSPARRRNASISPSRSSSPRRRTSRSASPQRSPYLKWGKTNGRRDKNILVYRYPPHRLRFVSDGEPFKTRRVGNKQCRLLLSHCSKQHPTKRDTRPRKTTIYIRKRR</sequence>
<evidence type="ECO:0000313" key="2">
    <source>
        <dbReference type="EMBL" id="KAG8171045.1"/>
    </source>
</evidence>
<dbReference type="AlphaFoldDB" id="A0AAV6TGR7"/>
<gene>
    <name evidence="2" type="ORF">JTE90_026413</name>
</gene>
<evidence type="ECO:0000313" key="3">
    <source>
        <dbReference type="Proteomes" id="UP000827092"/>
    </source>
</evidence>